<sequence>MTTHCFLLHWLDAKCDHLDFDRMRMLAFFLVCAIIRQYGTWGTPTPGFGWTDIPGHTPAKAQEGHSVVMRSKVISPNLPDDANLCYLLKEGDEDQQQIICKHRLTRTSKFNFNPFGLRFGKRDKFNPSKANLIRSSTSKLLPILLYFRELEIPA</sequence>
<evidence type="ECO:0000313" key="2">
    <source>
        <dbReference type="Proteomes" id="UP000193380"/>
    </source>
</evidence>
<gene>
    <name evidence="1" type="ORF">GSONMT00002193001</name>
</gene>
<accession>A0A060WS23</accession>
<dbReference type="STRING" id="8022.A0A060WS23"/>
<name>A0A060WS23_ONCMY</name>
<dbReference type="AlphaFoldDB" id="A0A060WS23"/>
<protein>
    <submittedName>
        <fullName evidence="1">Uncharacterized protein</fullName>
    </submittedName>
</protein>
<organism evidence="1 2">
    <name type="scientific">Oncorhynchus mykiss</name>
    <name type="common">Rainbow trout</name>
    <name type="synonym">Salmo gairdneri</name>
    <dbReference type="NCBI Taxonomy" id="8022"/>
    <lineage>
        <taxon>Eukaryota</taxon>
        <taxon>Metazoa</taxon>
        <taxon>Chordata</taxon>
        <taxon>Craniata</taxon>
        <taxon>Vertebrata</taxon>
        <taxon>Euteleostomi</taxon>
        <taxon>Actinopterygii</taxon>
        <taxon>Neopterygii</taxon>
        <taxon>Teleostei</taxon>
        <taxon>Protacanthopterygii</taxon>
        <taxon>Salmoniformes</taxon>
        <taxon>Salmonidae</taxon>
        <taxon>Salmoninae</taxon>
        <taxon>Oncorhynchus</taxon>
    </lineage>
</organism>
<reference evidence="1" key="1">
    <citation type="journal article" date="2014" name="Nat. Commun.">
        <title>The rainbow trout genome provides novel insights into evolution after whole-genome duplication in vertebrates.</title>
        <authorList>
            <person name="Berthelot C."/>
            <person name="Brunet F."/>
            <person name="Chalopin D."/>
            <person name="Juanchich A."/>
            <person name="Bernard M."/>
            <person name="Noel B."/>
            <person name="Bento P."/>
            <person name="Da Silva C."/>
            <person name="Labadie K."/>
            <person name="Alberti A."/>
            <person name="Aury J.M."/>
            <person name="Louis A."/>
            <person name="Dehais P."/>
            <person name="Bardou P."/>
            <person name="Montfort J."/>
            <person name="Klopp C."/>
            <person name="Cabau C."/>
            <person name="Gaspin C."/>
            <person name="Thorgaard G.H."/>
            <person name="Boussaha M."/>
            <person name="Quillet E."/>
            <person name="Guyomard R."/>
            <person name="Galiana D."/>
            <person name="Bobe J."/>
            <person name="Volff J.N."/>
            <person name="Genet C."/>
            <person name="Wincker P."/>
            <person name="Jaillon O."/>
            <person name="Roest Crollius H."/>
            <person name="Guiguen Y."/>
        </authorList>
    </citation>
    <scope>NUCLEOTIDE SEQUENCE [LARGE SCALE GENOMIC DNA]</scope>
</reference>
<evidence type="ECO:0000313" key="1">
    <source>
        <dbReference type="EMBL" id="CDQ67410.1"/>
    </source>
</evidence>
<reference evidence="1" key="2">
    <citation type="submission" date="2014-03" db="EMBL/GenBank/DDBJ databases">
        <authorList>
            <person name="Genoscope - CEA"/>
        </authorList>
    </citation>
    <scope>NUCLEOTIDE SEQUENCE</scope>
</reference>
<proteinExistence type="predicted"/>
<dbReference type="PaxDb" id="8022-A0A060WS23"/>
<dbReference type="EMBL" id="FR904584">
    <property type="protein sequence ID" value="CDQ67410.1"/>
    <property type="molecule type" value="Genomic_DNA"/>
</dbReference>
<dbReference type="Proteomes" id="UP000193380">
    <property type="component" value="Unassembled WGS sequence"/>
</dbReference>